<keyword evidence="1" id="KW-0175">Coiled coil</keyword>
<evidence type="ECO:0000313" key="2">
    <source>
        <dbReference type="EMBL" id="CAA9237248.1"/>
    </source>
</evidence>
<feature type="coiled-coil region" evidence="1">
    <location>
        <begin position="19"/>
        <end position="46"/>
    </location>
</feature>
<sequence length="99" mass="11381">MDHYPLKPENMRAPEHLNRAEIEKSLEELNAKIKILQGRAHATAADSHHTYHEHIAGLEKKRALIAQKLGNNPDEESSTWTDIKNGLQNLKEEIRHMLD</sequence>
<gene>
    <name evidence="2" type="ORF">AVDCRST_MAG95-1276</name>
</gene>
<organism evidence="2">
    <name type="scientific">uncultured Adhaeribacter sp</name>
    <dbReference type="NCBI Taxonomy" id="448109"/>
    <lineage>
        <taxon>Bacteria</taxon>
        <taxon>Pseudomonadati</taxon>
        <taxon>Bacteroidota</taxon>
        <taxon>Cytophagia</taxon>
        <taxon>Cytophagales</taxon>
        <taxon>Hymenobacteraceae</taxon>
        <taxon>Adhaeribacter</taxon>
        <taxon>environmental samples</taxon>
    </lineage>
</organism>
<name>A0A6J4HYP9_9BACT</name>
<dbReference type="AlphaFoldDB" id="A0A6J4HYP9"/>
<proteinExistence type="predicted"/>
<dbReference type="EMBL" id="CADCTJ010000395">
    <property type="protein sequence ID" value="CAA9237248.1"/>
    <property type="molecule type" value="Genomic_DNA"/>
</dbReference>
<evidence type="ECO:0000256" key="1">
    <source>
        <dbReference type="SAM" id="Coils"/>
    </source>
</evidence>
<accession>A0A6J4HYP9</accession>
<reference evidence="2" key="1">
    <citation type="submission" date="2020-02" db="EMBL/GenBank/DDBJ databases">
        <authorList>
            <person name="Meier V. D."/>
        </authorList>
    </citation>
    <scope>NUCLEOTIDE SEQUENCE</scope>
    <source>
        <strain evidence="2">AVDCRST_MAG95</strain>
    </source>
</reference>
<protein>
    <submittedName>
        <fullName evidence="2">Uncharacterized protein</fullName>
    </submittedName>
</protein>